<dbReference type="PANTHER" id="PTHR30055:SF148">
    <property type="entry name" value="TETR-FAMILY TRANSCRIPTIONAL REGULATOR"/>
    <property type="match status" value="1"/>
</dbReference>
<evidence type="ECO:0000313" key="8">
    <source>
        <dbReference type="Proteomes" id="UP000185511"/>
    </source>
</evidence>
<dbReference type="EMBL" id="CP016076">
    <property type="protein sequence ID" value="APU13800.1"/>
    <property type="molecule type" value="Genomic_DNA"/>
</dbReference>
<dbReference type="InterPro" id="IPR009057">
    <property type="entry name" value="Homeodomain-like_sf"/>
</dbReference>
<dbReference type="GO" id="GO:0000976">
    <property type="term" value="F:transcription cis-regulatory region binding"/>
    <property type="evidence" value="ECO:0007669"/>
    <property type="project" value="TreeGrafter"/>
</dbReference>
<feature type="DNA-binding region" description="H-T-H motif" evidence="4">
    <location>
        <begin position="41"/>
        <end position="60"/>
    </location>
</feature>
<dbReference type="GO" id="GO:0003700">
    <property type="term" value="F:DNA-binding transcription factor activity"/>
    <property type="evidence" value="ECO:0007669"/>
    <property type="project" value="TreeGrafter"/>
</dbReference>
<dbReference type="SUPFAM" id="SSF48498">
    <property type="entry name" value="Tetracyclin repressor-like, C-terminal domain"/>
    <property type="match status" value="1"/>
</dbReference>
<dbReference type="RefSeq" id="WP_075764194.1">
    <property type="nucleotide sequence ID" value="NZ_CP016076.1"/>
</dbReference>
<reference evidence="8" key="1">
    <citation type="submission" date="2016-06" db="EMBL/GenBank/DDBJ databases">
        <title>Complete genome sequence of Actinoalloteichus fjordicus DSM 46855 (=ADI127-17), type strain of the new species Actinoalloteichus fjordicus.</title>
        <authorList>
            <person name="Ruckert C."/>
            <person name="Nouioui I."/>
            <person name="Willmese J."/>
            <person name="van Wezel G."/>
            <person name="Klenk H.-P."/>
            <person name="Kalinowski J."/>
            <person name="Zotchev S.B."/>
        </authorList>
    </citation>
    <scope>NUCLEOTIDE SEQUENCE [LARGE SCALE GENOMIC DNA]</scope>
    <source>
        <strain evidence="8">ADI127-7</strain>
    </source>
</reference>
<keyword evidence="2 4" id="KW-0238">DNA-binding</keyword>
<dbReference type="SUPFAM" id="SSF46689">
    <property type="entry name" value="Homeodomain-like"/>
    <property type="match status" value="1"/>
</dbReference>
<dbReference type="Pfam" id="PF16859">
    <property type="entry name" value="TetR_C_11"/>
    <property type="match status" value="1"/>
</dbReference>
<feature type="domain" description="HTH tetR-type" evidence="6">
    <location>
        <begin position="18"/>
        <end position="78"/>
    </location>
</feature>
<proteinExistence type="predicted"/>
<dbReference type="KEGG" id="acad:UA74_08680"/>
<keyword evidence="1" id="KW-0805">Transcription regulation</keyword>
<evidence type="ECO:0000256" key="4">
    <source>
        <dbReference type="PROSITE-ProRule" id="PRU00335"/>
    </source>
</evidence>
<evidence type="ECO:0000313" key="7">
    <source>
        <dbReference type="EMBL" id="APU13800.1"/>
    </source>
</evidence>
<dbReference type="PANTHER" id="PTHR30055">
    <property type="entry name" value="HTH-TYPE TRANSCRIPTIONAL REGULATOR RUTR"/>
    <property type="match status" value="1"/>
</dbReference>
<gene>
    <name evidence="7" type="ORF">UA74_08680</name>
</gene>
<evidence type="ECO:0000256" key="2">
    <source>
        <dbReference type="ARBA" id="ARBA00023125"/>
    </source>
</evidence>
<feature type="region of interest" description="Disordered" evidence="5">
    <location>
        <begin position="203"/>
        <end position="239"/>
    </location>
</feature>
<dbReference type="InterPro" id="IPR011075">
    <property type="entry name" value="TetR_C"/>
</dbReference>
<organism evidence="7 8">
    <name type="scientific">Actinoalloteichus fjordicus</name>
    <dbReference type="NCBI Taxonomy" id="1612552"/>
    <lineage>
        <taxon>Bacteria</taxon>
        <taxon>Bacillati</taxon>
        <taxon>Actinomycetota</taxon>
        <taxon>Actinomycetes</taxon>
        <taxon>Pseudonocardiales</taxon>
        <taxon>Pseudonocardiaceae</taxon>
        <taxon>Actinoalloteichus</taxon>
    </lineage>
</organism>
<evidence type="ECO:0000259" key="6">
    <source>
        <dbReference type="PROSITE" id="PS50977"/>
    </source>
</evidence>
<dbReference type="PROSITE" id="PS50977">
    <property type="entry name" value="HTH_TETR_2"/>
    <property type="match status" value="1"/>
</dbReference>
<dbReference type="InterPro" id="IPR001647">
    <property type="entry name" value="HTH_TetR"/>
</dbReference>
<name>A0AAC9LBG2_9PSEU</name>
<feature type="region of interest" description="Disordered" evidence="5">
    <location>
        <begin position="1"/>
        <end position="20"/>
    </location>
</feature>
<dbReference type="InterPro" id="IPR036271">
    <property type="entry name" value="Tet_transcr_reg_TetR-rel_C_sf"/>
</dbReference>
<keyword evidence="3" id="KW-0804">Transcription</keyword>
<keyword evidence="8" id="KW-1185">Reference proteome</keyword>
<accession>A0AAC9LBG2</accession>
<dbReference type="InterPro" id="IPR050109">
    <property type="entry name" value="HTH-type_TetR-like_transc_reg"/>
</dbReference>
<dbReference type="Gene3D" id="1.10.357.10">
    <property type="entry name" value="Tetracycline Repressor, domain 2"/>
    <property type="match status" value="1"/>
</dbReference>
<dbReference type="AlphaFoldDB" id="A0AAC9LBG2"/>
<evidence type="ECO:0000256" key="5">
    <source>
        <dbReference type="SAM" id="MobiDB-lite"/>
    </source>
</evidence>
<dbReference type="Proteomes" id="UP000185511">
    <property type="component" value="Chromosome"/>
</dbReference>
<sequence>MEEPERVSGTVRPGGRTARTRSAVRDATLAELAAHGYQGLTVDNVAERSGVHKTTVYRRWGGVDGLVIDVLDLAGEDDWRPPDTGSFAGDLRALATEVLHYFADPRRAGAPNAFVYASFHSDLAAAALRDFFADRHARCEPVTTRAIRRGEVPASTDPGAVARAVVAPLYHRLFITREPVDAHLAEQSAAMVLAAAQAGALAWAGSDAPPESGGTSEPGDGSSTRDLALPVEPGRSQSD</sequence>
<dbReference type="Gene3D" id="1.10.10.60">
    <property type="entry name" value="Homeodomain-like"/>
    <property type="match status" value="1"/>
</dbReference>
<protein>
    <submittedName>
        <fullName evidence="7">Transcriptional regulator, TetR family</fullName>
    </submittedName>
</protein>
<dbReference type="Pfam" id="PF00440">
    <property type="entry name" value="TetR_N"/>
    <property type="match status" value="1"/>
</dbReference>
<evidence type="ECO:0000256" key="3">
    <source>
        <dbReference type="ARBA" id="ARBA00023163"/>
    </source>
</evidence>
<evidence type="ECO:0000256" key="1">
    <source>
        <dbReference type="ARBA" id="ARBA00023015"/>
    </source>
</evidence>